<comment type="caution">
    <text evidence="14">The sequence shown here is derived from an EMBL/GenBank/DDBJ whole genome shotgun (WGS) entry which is preliminary data.</text>
</comment>
<evidence type="ECO:0000313" key="14">
    <source>
        <dbReference type="EMBL" id="RYC69445.1"/>
    </source>
</evidence>
<dbReference type="SUPFAM" id="SSF56935">
    <property type="entry name" value="Porins"/>
    <property type="match status" value="1"/>
</dbReference>
<dbReference type="GO" id="GO:0009279">
    <property type="term" value="C:cell outer membrane"/>
    <property type="evidence" value="ECO:0007669"/>
    <property type="project" value="UniProtKB-SubCell"/>
</dbReference>
<evidence type="ECO:0000256" key="11">
    <source>
        <dbReference type="SAM" id="SignalP"/>
    </source>
</evidence>
<dbReference type="Gene3D" id="2.40.170.20">
    <property type="entry name" value="TonB-dependent receptor, beta-barrel domain"/>
    <property type="match status" value="1"/>
</dbReference>
<comment type="subcellular location">
    <subcellularLocation>
        <location evidence="1 8">Cell outer membrane</location>
        <topology evidence="1 8">Multi-pass membrane protein</topology>
    </subcellularLocation>
</comment>
<feature type="domain" description="TonB-dependent receptor-like beta-barrel" evidence="12">
    <location>
        <begin position="235"/>
        <end position="666"/>
    </location>
</feature>
<dbReference type="PANTHER" id="PTHR30069">
    <property type="entry name" value="TONB-DEPENDENT OUTER MEMBRANE RECEPTOR"/>
    <property type="match status" value="1"/>
</dbReference>
<feature type="region of interest" description="Disordered" evidence="10">
    <location>
        <begin position="259"/>
        <end position="280"/>
    </location>
</feature>
<dbReference type="GO" id="GO:0044718">
    <property type="term" value="P:siderophore transmembrane transport"/>
    <property type="evidence" value="ECO:0007669"/>
    <property type="project" value="TreeGrafter"/>
</dbReference>
<evidence type="ECO:0000256" key="3">
    <source>
        <dbReference type="ARBA" id="ARBA00022452"/>
    </source>
</evidence>
<keyword evidence="6 8" id="KW-0472">Membrane</keyword>
<sequence>MVQFSVRFTLFLVLGYHVGSLAQPPAPTASSLDDTLQLNEVVVRGYASNRRLLETGASIGLLTRRDLNQRYGTPTLIPALNTLPGVRADERSPGSYRLAIRGSAIRSPFGVRNVKAYWNELPLTDAGGNTPLNALDVRSLGRIEVIKGPAGSLYGAGTGGTLLFSGLAVPAGKTNVELSALGGSYGLYGNGIAVQTGQQNSAITLSYNHLQSDGYRNHSALVRDNLTLAGSFNVSDKRTISVLGLYSDLHYQTPGGLTEAQYRADPRASRPATRTLPGSADQRAGIYQKYGYLGVSHEYRWSDRIQNTTVLYGSTTDFANPFITNYQKSADQGLGGRTVTQFRLPSGPLPTTFTVGAELLRTFTVIRNFGNRAGTPDTIQTDEELVARQTSLFAQAETELPARFRLTMGLSRNDVRYGFTRFPTRAAGALPAELLTRNFTPVWLPRVALLRTFGQTLSAFASISTGYSAPTRDEVRPSAGGFNTTLNPERGTSYEVGIRGSALQSRLRFDVAAYQFGLRETIVRRSNAAGAEFFVNAGRTDQRGLEAQASYDLVAPTGFSGASNAVVSLLRIWQNATLTDYRFRSYQQGTADLSNNRIPGVAPVTLVSGLDLELKAGVYAHLTYQFLNPFPLNDANTAQSDPTRLLQATLGFRKPIGRHWTLDGYVSGDNLLNQTYSLGYDLNAVGNRFYNGSPTRNALAGIRVSWLW</sequence>
<keyword evidence="7 8" id="KW-0998">Cell outer membrane</keyword>
<feature type="chain" id="PRO_5020276747" evidence="11">
    <location>
        <begin position="23"/>
        <end position="708"/>
    </location>
</feature>
<protein>
    <submittedName>
        <fullName evidence="14">TonB-dependent receptor</fullName>
    </submittedName>
</protein>
<gene>
    <name evidence="14" type="ORF">EQG79_12620</name>
</gene>
<name>A0A4Q2UPB3_9BACT</name>
<comment type="similarity">
    <text evidence="8 9">Belongs to the TonB-dependent receptor family.</text>
</comment>
<dbReference type="PROSITE" id="PS52016">
    <property type="entry name" value="TONB_DEPENDENT_REC_3"/>
    <property type="match status" value="1"/>
</dbReference>
<evidence type="ECO:0000256" key="7">
    <source>
        <dbReference type="ARBA" id="ARBA00023237"/>
    </source>
</evidence>
<dbReference type="AlphaFoldDB" id="A0A4Q2UPB3"/>
<keyword evidence="3 8" id="KW-1134">Transmembrane beta strand</keyword>
<feature type="domain" description="TonB-dependent receptor plug" evidence="13">
    <location>
        <begin position="53"/>
        <end position="160"/>
    </location>
</feature>
<evidence type="ECO:0000256" key="8">
    <source>
        <dbReference type="PROSITE-ProRule" id="PRU01360"/>
    </source>
</evidence>
<feature type="signal peptide" evidence="11">
    <location>
        <begin position="1"/>
        <end position="22"/>
    </location>
</feature>
<proteinExistence type="inferred from homology"/>
<evidence type="ECO:0000256" key="9">
    <source>
        <dbReference type="RuleBase" id="RU003357"/>
    </source>
</evidence>
<evidence type="ECO:0000256" key="6">
    <source>
        <dbReference type="ARBA" id="ARBA00023136"/>
    </source>
</evidence>
<evidence type="ECO:0000256" key="4">
    <source>
        <dbReference type="ARBA" id="ARBA00022692"/>
    </source>
</evidence>
<dbReference type="InterPro" id="IPR012910">
    <property type="entry name" value="Plug_dom"/>
</dbReference>
<dbReference type="InterPro" id="IPR000531">
    <property type="entry name" value="Beta-barrel_TonB"/>
</dbReference>
<dbReference type="RefSeq" id="WP_129601686.1">
    <property type="nucleotide sequence ID" value="NZ_SBLB01000003.1"/>
</dbReference>
<reference evidence="14 15" key="1">
    <citation type="submission" date="2019-01" db="EMBL/GenBank/DDBJ databases">
        <title>Spirosoma flava sp. nov., a propanil-degrading bacterium isolated from herbicide-contaminated soil.</title>
        <authorList>
            <person name="Zhang L."/>
            <person name="Jiang J.-D."/>
        </authorList>
    </citation>
    <scope>NUCLEOTIDE SEQUENCE [LARGE SCALE GENOMIC DNA]</scope>
    <source>
        <strain evidence="14 15">TY50</strain>
    </source>
</reference>
<evidence type="ECO:0000259" key="13">
    <source>
        <dbReference type="Pfam" id="PF07715"/>
    </source>
</evidence>
<keyword evidence="15" id="KW-1185">Reference proteome</keyword>
<dbReference type="Proteomes" id="UP000290407">
    <property type="component" value="Unassembled WGS sequence"/>
</dbReference>
<dbReference type="Pfam" id="PF00593">
    <property type="entry name" value="TonB_dep_Rec_b-barrel"/>
    <property type="match status" value="1"/>
</dbReference>
<dbReference type="InterPro" id="IPR037066">
    <property type="entry name" value="Plug_dom_sf"/>
</dbReference>
<dbReference type="EMBL" id="SBLB01000003">
    <property type="protein sequence ID" value="RYC69445.1"/>
    <property type="molecule type" value="Genomic_DNA"/>
</dbReference>
<keyword evidence="14" id="KW-0675">Receptor</keyword>
<dbReference type="Pfam" id="PF07715">
    <property type="entry name" value="Plug"/>
    <property type="match status" value="1"/>
</dbReference>
<evidence type="ECO:0000256" key="1">
    <source>
        <dbReference type="ARBA" id="ARBA00004571"/>
    </source>
</evidence>
<keyword evidence="2 8" id="KW-0813">Transport</keyword>
<keyword evidence="11" id="KW-0732">Signal</keyword>
<accession>A0A4Q2UPB3</accession>
<dbReference type="GO" id="GO:0015344">
    <property type="term" value="F:siderophore uptake transmembrane transporter activity"/>
    <property type="evidence" value="ECO:0007669"/>
    <property type="project" value="TreeGrafter"/>
</dbReference>
<dbReference type="Gene3D" id="2.170.130.10">
    <property type="entry name" value="TonB-dependent receptor, plug domain"/>
    <property type="match status" value="1"/>
</dbReference>
<organism evidence="14 15">
    <name type="scientific">Spirosoma sordidisoli</name>
    <dbReference type="NCBI Taxonomy" id="2502893"/>
    <lineage>
        <taxon>Bacteria</taxon>
        <taxon>Pseudomonadati</taxon>
        <taxon>Bacteroidota</taxon>
        <taxon>Cytophagia</taxon>
        <taxon>Cytophagales</taxon>
        <taxon>Cytophagaceae</taxon>
        <taxon>Spirosoma</taxon>
    </lineage>
</organism>
<keyword evidence="5 9" id="KW-0798">TonB box</keyword>
<dbReference type="PANTHER" id="PTHR30069:SF28">
    <property type="entry name" value="TONB-DEPENDENT RECEPTOR YNCD-RELATED"/>
    <property type="match status" value="1"/>
</dbReference>
<dbReference type="InterPro" id="IPR039426">
    <property type="entry name" value="TonB-dep_rcpt-like"/>
</dbReference>
<evidence type="ECO:0000256" key="10">
    <source>
        <dbReference type="SAM" id="MobiDB-lite"/>
    </source>
</evidence>
<evidence type="ECO:0000256" key="2">
    <source>
        <dbReference type="ARBA" id="ARBA00022448"/>
    </source>
</evidence>
<evidence type="ECO:0000259" key="12">
    <source>
        <dbReference type="Pfam" id="PF00593"/>
    </source>
</evidence>
<evidence type="ECO:0000256" key="5">
    <source>
        <dbReference type="ARBA" id="ARBA00023077"/>
    </source>
</evidence>
<evidence type="ECO:0000313" key="15">
    <source>
        <dbReference type="Proteomes" id="UP000290407"/>
    </source>
</evidence>
<dbReference type="InterPro" id="IPR036942">
    <property type="entry name" value="Beta-barrel_TonB_sf"/>
</dbReference>
<keyword evidence="4 8" id="KW-0812">Transmembrane</keyword>